<sequence length="491" mass="53228">MSTPLIYDIVLRNGTVIDGTGAPRYMADVAINGDRIAAIRSPGTLKGRQTINIEGLVVSPGFIDVHTHDDRLVLIDPSMQPKVSQGIATVVVGNCGISLSPLKLTTSDPVPPLNLLGSKQDFVFDSMRDYIKAVNQAVPAVNVVALVGHSTLRVAVMDELDRPASAEETQQMRSILRKALAEGAAGLSSGLYYQPANAAEMDELVELAKEASHAGGIYTTHMRDEDDFVMESLQETFETGRRAEVPVVISHHKCAGRKNWGRSVDTLRVIEQAAANQEIHVDAYPYSACSTVLRADAIDESIRIIITWSTPCPEVAGRDLADIAAEWQISQHEACERLSPAGAVYFDMSEDDVQRILAHPLVMIGSDGIPHDSHPHPRLWGTFPRVLGHYSRDIGLFSLEEAVRKMTSLPAQRFGLTNRGTIATDHFADLVVFDPTTISDAATFEQPIAPAVGVTLLLVNGQVAYSTRPDLASQRNGRFLTRSGMAVPLPA</sequence>
<dbReference type="GO" id="GO:0005829">
    <property type="term" value="C:cytosol"/>
    <property type="evidence" value="ECO:0007669"/>
    <property type="project" value="TreeGrafter"/>
</dbReference>
<dbReference type="InterPro" id="IPR050378">
    <property type="entry name" value="Metallo-dep_Hydrolases_sf"/>
</dbReference>
<dbReference type="Proteomes" id="UP000279384">
    <property type="component" value="Unassembled WGS sequence"/>
</dbReference>
<feature type="domain" description="Amidohydrolase 3" evidence="1">
    <location>
        <begin position="346"/>
        <end position="465"/>
    </location>
</feature>
<gene>
    <name evidence="2" type="ORF">C8E02_1117</name>
</gene>
<evidence type="ECO:0000259" key="1">
    <source>
        <dbReference type="Pfam" id="PF07969"/>
    </source>
</evidence>
<dbReference type="InterPro" id="IPR013108">
    <property type="entry name" value="Amidohydro_3"/>
</dbReference>
<dbReference type="Gene3D" id="3.20.20.140">
    <property type="entry name" value="Metal-dependent hydrolases"/>
    <property type="match status" value="1"/>
</dbReference>
<dbReference type="PANTHER" id="PTHR11647">
    <property type="entry name" value="HYDRANTOINASE/DIHYDROPYRIMIDINASE FAMILY MEMBER"/>
    <property type="match status" value="1"/>
</dbReference>
<dbReference type="EMBL" id="RBID01000011">
    <property type="protein sequence ID" value="RKQ61347.1"/>
    <property type="molecule type" value="Genomic_DNA"/>
</dbReference>
<dbReference type="CDD" id="cd01297">
    <property type="entry name" value="D-aminoacylase"/>
    <property type="match status" value="1"/>
</dbReference>
<dbReference type="InterPro" id="IPR032466">
    <property type="entry name" value="Metal_Hydrolase"/>
</dbReference>
<proteinExistence type="predicted"/>
<feature type="domain" description="Amidohydrolase 3" evidence="1">
    <location>
        <begin position="49"/>
        <end position="245"/>
    </location>
</feature>
<dbReference type="Pfam" id="PF07969">
    <property type="entry name" value="Amidohydro_3"/>
    <property type="match status" value="2"/>
</dbReference>
<dbReference type="SUPFAM" id="SSF51556">
    <property type="entry name" value="Metallo-dependent hydrolases"/>
    <property type="match status" value="1"/>
</dbReference>
<dbReference type="Gene3D" id="2.30.40.10">
    <property type="entry name" value="Urease, subunit C, domain 1"/>
    <property type="match status" value="1"/>
</dbReference>
<dbReference type="AlphaFoldDB" id="A0A495BJ28"/>
<dbReference type="GO" id="GO:0016811">
    <property type="term" value="F:hydrolase activity, acting on carbon-nitrogen (but not peptide) bonds, in linear amides"/>
    <property type="evidence" value="ECO:0007669"/>
    <property type="project" value="InterPro"/>
</dbReference>
<dbReference type="InterPro" id="IPR023100">
    <property type="entry name" value="D-aminoacylase_insert_dom_sf"/>
</dbReference>
<accession>A0A495BJ28</accession>
<dbReference type="SUPFAM" id="SSF51338">
    <property type="entry name" value="Composite domain of metallo-dependent hydrolases"/>
    <property type="match status" value="1"/>
</dbReference>
<name>A0A495BJ28_VOGIN</name>
<comment type="caution">
    <text evidence="2">The sequence shown here is derived from an EMBL/GenBank/DDBJ whole genome shotgun (WGS) entry which is preliminary data.</text>
</comment>
<reference evidence="2 3" key="1">
    <citation type="submission" date="2018-10" db="EMBL/GenBank/DDBJ databases">
        <title>Genomic Encyclopedia of Type Strains, Phase IV (KMG-IV): sequencing the most valuable type-strain genomes for metagenomic binning, comparative biology and taxonomic classification.</title>
        <authorList>
            <person name="Goeker M."/>
        </authorList>
    </citation>
    <scope>NUCLEOTIDE SEQUENCE [LARGE SCALE GENOMIC DNA]</scope>
    <source>
        <strain evidence="2 3">DSM 3303</strain>
    </source>
</reference>
<organism evidence="2 3">
    <name type="scientific">Vogesella indigofera</name>
    <name type="common">Pseudomonas indigofera</name>
    <dbReference type="NCBI Taxonomy" id="45465"/>
    <lineage>
        <taxon>Bacteria</taxon>
        <taxon>Pseudomonadati</taxon>
        <taxon>Pseudomonadota</taxon>
        <taxon>Betaproteobacteria</taxon>
        <taxon>Neisseriales</taxon>
        <taxon>Chromobacteriaceae</taxon>
        <taxon>Vogesella</taxon>
    </lineage>
</organism>
<dbReference type="GO" id="GO:0016812">
    <property type="term" value="F:hydrolase activity, acting on carbon-nitrogen (but not peptide) bonds, in cyclic amides"/>
    <property type="evidence" value="ECO:0007669"/>
    <property type="project" value="TreeGrafter"/>
</dbReference>
<evidence type="ECO:0000313" key="2">
    <source>
        <dbReference type="EMBL" id="RKQ61347.1"/>
    </source>
</evidence>
<dbReference type="Gene3D" id="3.30.1490.130">
    <property type="entry name" value="D-aminoacylase. Domain 3"/>
    <property type="match status" value="1"/>
</dbReference>
<dbReference type="InterPro" id="IPR011059">
    <property type="entry name" value="Metal-dep_hydrolase_composite"/>
</dbReference>
<protein>
    <submittedName>
        <fullName evidence="2">N-acyl-D-amino-acid deacylase</fullName>
    </submittedName>
</protein>
<dbReference type="PANTHER" id="PTHR11647:SF1">
    <property type="entry name" value="COLLAPSIN RESPONSE MEDIATOR PROTEIN"/>
    <property type="match status" value="1"/>
</dbReference>
<dbReference type="RefSeq" id="WP_120809951.1">
    <property type="nucleotide sequence ID" value="NZ_RBID01000011.1"/>
</dbReference>
<evidence type="ECO:0000313" key="3">
    <source>
        <dbReference type="Proteomes" id="UP000279384"/>
    </source>
</evidence>